<gene>
    <name evidence="1" type="ORF">BDM02DRAFT_1441802</name>
</gene>
<proteinExistence type="predicted"/>
<comment type="caution">
    <text evidence="1">The sequence shown here is derived from an EMBL/GenBank/DDBJ whole genome shotgun (WGS) entry which is preliminary data.</text>
</comment>
<reference evidence="1" key="2">
    <citation type="journal article" date="2020" name="Nat. Commun.">
        <title>Large-scale genome sequencing of mycorrhizal fungi provides insights into the early evolution of symbiotic traits.</title>
        <authorList>
            <person name="Miyauchi S."/>
            <person name="Kiss E."/>
            <person name="Kuo A."/>
            <person name="Drula E."/>
            <person name="Kohler A."/>
            <person name="Sanchez-Garcia M."/>
            <person name="Morin E."/>
            <person name="Andreopoulos B."/>
            <person name="Barry K.W."/>
            <person name="Bonito G."/>
            <person name="Buee M."/>
            <person name="Carver A."/>
            <person name="Chen C."/>
            <person name="Cichocki N."/>
            <person name="Clum A."/>
            <person name="Culley D."/>
            <person name="Crous P.W."/>
            <person name="Fauchery L."/>
            <person name="Girlanda M."/>
            <person name="Hayes R.D."/>
            <person name="Keri Z."/>
            <person name="LaButti K."/>
            <person name="Lipzen A."/>
            <person name="Lombard V."/>
            <person name="Magnuson J."/>
            <person name="Maillard F."/>
            <person name="Murat C."/>
            <person name="Nolan M."/>
            <person name="Ohm R.A."/>
            <person name="Pangilinan J."/>
            <person name="Pereira M.F."/>
            <person name="Perotto S."/>
            <person name="Peter M."/>
            <person name="Pfister S."/>
            <person name="Riley R."/>
            <person name="Sitrit Y."/>
            <person name="Stielow J.B."/>
            <person name="Szollosi G."/>
            <person name="Zifcakova L."/>
            <person name="Stursova M."/>
            <person name="Spatafora J.W."/>
            <person name="Tedersoo L."/>
            <person name="Vaario L.M."/>
            <person name="Yamada A."/>
            <person name="Yan M."/>
            <person name="Wang P."/>
            <person name="Xu J."/>
            <person name="Bruns T."/>
            <person name="Baldrian P."/>
            <person name="Vilgalys R."/>
            <person name="Dunand C."/>
            <person name="Henrissat B."/>
            <person name="Grigoriev I.V."/>
            <person name="Hibbett D."/>
            <person name="Nagy L.G."/>
            <person name="Martin F.M."/>
        </authorList>
    </citation>
    <scope>NUCLEOTIDE SEQUENCE</scope>
    <source>
        <strain evidence="1">P2</strain>
    </source>
</reference>
<evidence type="ECO:0000313" key="2">
    <source>
        <dbReference type="Proteomes" id="UP000886501"/>
    </source>
</evidence>
<name>A0ACB6Z1T5_THEGA</name>
<organism evidence="1 2">
    <name type="scientific">Thelephora ganbajun</name>
    <name type="common">Ganba fungus</name>
    <dbReference type="NCBI Taxonomy" id="370292"/>
    <lineage>
        <taxon>Eukaryota</taxon>
        <taxon>Fungi</taxon>
        <taxon>Dikarya</taxon>
        <taxon>Basidiomycota</taxon>
        <taxon>Agaricomycotina</taxon>
        <taxon>Agaricomycetes</taxon>
        <taxon>Thelephorales</taxon>
        <taxon>Thelephoraceae</taxon>
        <taxon>Thelephora</taxon>
    </lineage>
</organism>
<sequence length="112" mass="12641">MPRPNDTTEFYSYVLVRTKWAHEWRTGSRQGEAPRGGTGMDLVWGDRFQFSYGSGSSTIFLQEDGYGKNYELAVFRARPSNIQQGWPLAKLFNMKGNDSGVTLLISLALEGR</sequence>
<dbReference type="EMBL" id="MU118211">
    <property type="protein sequence ID" value="KAF9643527.1"/>
    <property type="molecule type" value="Genomic_DNA"/>
</dbReference>
<dbReference type="Proteomes" id="UP000886501">
    <property type="component" value="Unassembled WGS sequence"/>
</dbReference>
<accession>A0ACB6Z1T5</accession>
<protein>
    <submittedName>
        <fullName evidence="1">Uncharacterized protein</fullName>
    </submittedName>
</protein>
<keyword evidence="2" id="KW-1185">Reference proteome</keyword>
<evidence type="ECO:0000313" key="1">
    <source>
        <dbReference type="EMBL" id="KAF9643527.1"/>
    </source>
</evidence>
<reference evidence="1" key="1">
    <citation type="submission" date="2019-10" db="EMBL/GenBank/DDBJ databases">
        <authorList>
            <consortium name="DOE Joint Genome Institute"/>
            <person name="Kuo A."/>
            <person name="Miyauchi S."/>
            <person name="Kiss E."/>
            <person name="Drula E."/>
            <person name="Kohler A."/>
            <person name="Sanchez-Garcia M."/>
            <person name="Andreopoulos B."/>
            <person name="Barry K.W."/>
            <person name="Bonito G."/>
            <person name="Buee M."/>
            <person name="Carver A."/>
            <person name="Chen C."/>
            <person name="Cichocki N."/>
            <person name="Clum A."/>
            <person name="Culley D."/>
            <person name="Crous P.W."/>
            <person name="Fauchery L."/>
            <person name="Girlanda M."/>
            <person name="Hayes R."/>
            <person name="Keri Z."/>
            <person name="Labutti K."/>
            <person name="Lipzen A."/>
            <person name="Lombard V."/>
            <person name="Magnuson J."/>
            <person name="Maillard F."/>
            <person name="Morin E."/>
            <person name="Murat C."/>
            <person name="Nolan M."/>
            <person name="Ohm R."/>
            <person name="Pangilinan J."/>
            <person name="Pereira M."/>
            <person name="Perotto S."/>
            <person name="Peter M."/>
            <person name="Riley R."/>
            <person name="Sitrit Y."/>
            <person name="Stielow B."/>
            <person name="Szollosi G."/>
            <person name="Zifcakova L."/>
            <person name="Stursova M."/>
            <person name="Spatafora J.W."/>
            <person name="Tedersoo L."/>
            <person name="Vaario L.-M."/>
            <person name="Yamada A."/>
            <person name="Yan M."/>
            <person name="Wang P."/>
            <person name="Xu J."/>
            <person name="Bruns T."/>
            <person name="Baldrian P."/>
            <person name="Vilgalys R."/>
            <person name="Henrissat B."/>
            <person name="Grigoriev I.V."/>
            <person name="Hibbett D."/>
            <person name="Nagy L.G."/>
            <person name="Martin F.M."/>
        </authorList>
    </citation>
    <scope>NUCLEOTIDE SEQUENCE</scope>
    <source>
        <strain evidence="1">P2</strain>
    </source>
</reference>